<dbReference type="AlphaFoldDB" id="D9R6H3"/>
<sequence>MKGAVTMFEKGQRFETSHDNESYEFVGKWSGSMVLAPESDENAEVLIYTEGEINELLDDGKLKLLDVPEMVMG</sequence>
<gene>
    <name evidence="1" type="ordered locus">Closa_2842</name>
</gene>
<dbReference type="Proteomes" id="UP000001662">
    <property type="component" value="Chromosome"/>
</dbReference>
<organism evidence="1 2">
    <name type="scientific">Lacrimispora saccharolytica (strain ATCC 35040 / DSM 2544 / NRCC 2533 / WM1)</name>
    <name type="common">Clostridium saccharolyticum</name>
    <dbReference type="NCBI Taxonomy" id="610130"/>
    <lineage>
        <taxon>Bacteria</taxon>
        <taxon>Bacillati</taxon>
        <taxon>Bacillota</taxon>
        <taxon>Clostridia</taxon>
        <taxon>Lachnospirales</taxon>
        <taxon>Lachnospiraceae</taxon>
        <taxon>Lacrimispora</taxon>
    </lineage>
</organism>
<evidence type="ECO:0000313" key="1">
    <source>
        <dbReference type="EMBL" id="ADL05383.1"/>
    </source>
</evidence>
<accession>D9R6H3</accession>
<dbReference type="EMBL" id="CP002109">
    <property type="protein sequence ID" value="ADL05383.1"/>
    <property type="molecule type" value="Genomic_DNA"/>
</dbReference>
<name>D9R6H3_LACSW</name>
<keyword evidence="2" id="KW-1185">Reference proteome</keyword>
<evidence type="ECO:0000313" key="2">
    <source>
        <dbReference type="Proteomes" id="UP000001662"/>
    </source>
</evidence>
<proteinExistence type="predicted"/>
<dbReference type="PaxDb" id="610130-Closa_2842"/>
<dbReference type="HOGENOM" id="CLU_2698211_0_0_9"/>
<dbReference type="STRING" id="610130.Closa_2842"/>
<dbReference type="KEGG" id="csh:Closa_2842"/>
<reference evidence="1" key="1">
    <citation type="submission" date="2010-07" db="EMBL/GenBank/DDBJ databases">
        <title>Complete sequence of Clostridium saccharolyticum WM1.</title>
        <authorList>
            <consortium name="US DOE Joint Genome Institute"/>
            <person name="Lucas S."/>
            <person name="Copeland A."/>
            <person name="Lapidus A."/>
            <person name="Cheng J.-F."/>
            <person name="Bruce D."/>
            <person name="Goodwin L."/>
            <person name="Pitluck S."/>
            <person name="Chertkov O."/>
            <person name="Detter J.C."/>
            <person name="Han C."/>
            <person name="Tapia R."/>
            <person name="Land M."/>
            <person name="Hauser L."/>
            <person name="Chang Y.-J."/>
            <person name="Jeffries C."/>
            <person name="Kyrpides N."/>
            <person name="Ivanova N."/>
            <person name="Mikhailova N."/>
            <person name="Mouttaki H."/>
            <person name="Lin L."/>
            <person name="Zhou J."/>
            <person name="Hemme C.L."/>
            <person name="Woyke T."/>
        </authorList>
    </citation>
    <scope>NUCLEOTIDE SEQUENCE [LARGE SCALE GENOMIC DNA]</scope>
    <source>
        <strain evidence="1">WM1</strain>
    </source>
</reference>
<protein>
    <submittedName>
        <fullName evidence="1">Uncharacterized protein</fullName>
    </submittedName>
</protein>